<dbReference type="Pfam" id="PF05050">
    <property type="entry name" value="Methyltransf_21"/>
    <property type="match status" value="1"/>
</dbReference>
<reference evidence="3" key="1">
    <citation type="journal article" date="2013" name="Nature">
        <title>Pan genome of the phytoplankton Emiliania underpins its global distribution.</title>
        <authorList>
            <person name="Read B.A."/>
            <person name="Kegel J."/>
            <person name="Klute M.J."/>
            <person name="Kuo A."/>
            <person name="Lefebvre S.C."/>
            <person name="Maumus F."/>
            <person name="Mayer C."/>
            <person name="Miller J."/>
            <person name="Monier A."/>
            <person name="Salamov A."/>
            <person name="Young J."/>
            <person name="Aguilar M."/>
            <person name="Claverie J.M."/>
            <person name="Frickenhaus S."/>
            <person name="Gonzalez K."/>
            <person name="Herman E.K."/>
            <person name="Lin Y.C."/>
            <person name="Napier J."/>
            <person name="Ogata H."/>
            <person name="Sarno A.F."/>
            <person name="Shmutz J."/>
            <person name="Schroeder D."/>
            <person name="de Vargas C."/>
            <person name="Verret F."/>
            <person name="von Dassow P."/>
            <person name="Valentin K."/>
            <person name="Van de Peer Y."/>
            <person name="Wheeler G."/>
            <person name="Dacks J.B."/>
            <person name="Delwiche C.F."/>
            <person name="Dyhrman S.T."/>
            <person name="Glockner G."/>
            <person name="John U."/>
            <person name="Richards T."/>
            <person name="Worden A.Z."/>
            <person name="Zhang X."/>
            <person name="Grigoriev I.V."/>
            <person name="Allen A.E."/>
            <person name="Bidle K."/>
            <person name="Borodovsky M."/>
            <person name="Bowler C."/>
            <person name="Brownlee C."/>
            <person name="Cock J.M."/>
            <person name="Elias M."/>
            <person name="Gladyshev V.N."/>
            <person name="Groth M."/>
            <person name="Guda C."/>
            <person name="Hadaegh A."/>
            <person name="Iglesias-Rodriguez M.D."/>
            <person name="Jenkins J."/>
            <person name="Jones B.M."/>
            <person name="Lawson T."/>
            <person name="Leese F."/>
            <person name="Lindquist E."/>
            <person name="Lobanov A."/>
            <person name="Lomsadze A."/>
            <person name="Malik S.B."/>
            <person name="Marsh M.E."/>
            <person name="Mackinder L."/>
            <person name="Mock T."/>
            <person name="Mueller-Roeber B."/>
            <person name="Pagarete A."/>
            <person name="Parker M."/>
            <person name="Probert I."/>
            <person name="Quesneville H."/>
            <person name="Raines C."/>
            <person name="Rensing S.A."/>
            <person name="Riano-Pachon D.M."/>
            <person name="Richier S."/>
            <person name="Rokitta S."/>
            <person name="Shiraiwa Y."/>
            <person name="Soanes D.M."/>
            <person name="van der Giezen M."/>
            <person name="Wahlund T.M."/>
            <person name="Williams B."/>
            <person name="Wilson W."/>
            <person name="Wolfe G."/>
            <person name="Wurch L.L."/>
        </authorList>
    </citation>
    <scope>NUCLEOTIDE SEQUENCE</scope>
</reference>
<dbReference type="Proteomes" id="UP000013827">
    <property type="component" value="Unassembled WGS sequence"/>
</dbReference>
<dbReference type="EnsemblProtists" id="EOD17995">
    <property type="protein sequence ID" value="EOD17995"/>
    <property type="gene ID" value="EMIHUDRAFT_196007"/>
</dbReference>
<proteinExistence type="predicted"/>
<keyword evidence="3" id="KW-1185">Reference proteome</keyword>
<feature type="domain" description="Methyltransferase FkbM" evidence="1">
    <location>
        <begin position="178"/>
        <end position="246"/>
    </location>
</feature>
<evidence type="ECO:0000313" key="2">
    <source>
        <dbReference type="EnsemblProtists" id="EOD17995"/>
    </source>
</evidence>
<dbReference type="GeneID" id="19045996"/>
<sequence>MASQSLSRCRRGLAVARNSSCPAHAWIDAVAPLLLEPQMTFINAGANKGYQVAEFLQRFHSAAAASAGWRTNADWLAAIKAFRPHGVLTSCGVCMTCQSPAPAVRLHAPSVRVHAFELTACNHWLLKNLFERLSVPGIAHHVAVTNRSGLVYGPPRCGGGDEGASALMRNAPGRWNNPQPATSVDDFCAKHGLDKVHWLAVDTEGFDALVLEGAQAMLASRKIDVVEFEYHDRVGYWRPRFEEKRTLKRSLDALHAAGYECFWQGNDGRLASVTPAGSTSWCSPGGVGWSNLVCSSVPRIVAKLQSLAV</sequence>
<evidence type="ECO:0000259" key="1">
    <source>
        <dbReference type="Pfam" id="PF05050"/>
    </source>
</evidence>
<dbReference type="KEGG" id="ehx:EMIHUDRAFT_196007"/>
<dbReference type="InterPro" id="IPR029063">
    <property type="entry name" value="SAM-dependent_MTases_sf"/>
</dbReference>
<dbReference type="NCBIfam" id="TIGR01444">
    <property type="entry name" value="fkbM_fam"/>
    <property type="match status" value="1"/>
</dbReference>
<name>A0A0D3J3B0_EMIH1</name>
<organism evidence="2 3">
    <name type="scientific">Emiliania huxleyi (strain CCMP1516)</name>
    <dbReference type="NCBI Taxonomy" id="280463"/>
    <lineage>
        <taxon>Eukaryota</taxon>
        <taxon>Haptista</taxon>
        <taxon>Haptophyta</taxon>
        <taxon>Prymnesiophyceae</taxon>
        <taxon>Isochrysidales</taxon>
        <taxon>Noelaerhabdaceae</taxon>
        <taxon>Emiliania</taxon>
    </lineage>
</organism>
<protein>
    <recommendedName>
        <fullName evidence="1">Methyltransferase FkbM domain-containing protein</fullName>
    </recommendedName>
</protein>
<dbReference type="InterPro" id="IPR006342">
    <property type="entry name" value="FkbM_mtfrase"/>
</dbReference>
<accession>A0A0D3J3B0</accession>
<dbReference type="PaxDb" id="2903-EOD17995"/>
<dbReference type="PANTHER" id="PTHR34203">
    <property type="entry name" value="METHYLTRANSFERASE, FKBM FAMILY PROTEIN"/>
    <property type="match status" value="1"/>
</dbReference>
<dbReference type="AlphaFoldDB" id="A0A0D3J3B0"/>
<dbReference type="Gene3D" id="3.40.50.150">
    <property type="entry name" value="Vaccinia Virus protein VP39"/>
    <property type="match status" value="1"/>
</dbReference>
<dbReference type="InterPro" id="IPR052514">
    <property type="entry name" value="SAM-dependent_MTase"/>
</dbReference>
<dbReference type="SUPFAM" id="SSF53335">
    <property type="entry name" value="S-adenosyl-L-methionine-dependent methyltransferases"/>
    <property type="match status" value="1"/>
</dbReference>
<dbReference type="OMA" id="VMFEFNP"/>
<reference evidence="2" key="2">
    <citation type="submission" date="2024-10" db="UniProtKB">
        <authorList>
            <consortium name="EnsemblProtists"/>
        </authorList>
    </citation>
    <scope>IDENTIFICATION</scope>
</reference>
<evidence type="ECO:0000313" key="3">
    <source>
        <dbReference type="Proteomes" id="UP000013827"/>
    </source>
</evidence>
<dbReference type="PANTHER" id="PTHR34203:SF15">
    <property type="entry name" value="SLL1173 PROTEIN"/>
    <property type="match status" value="1"/>
</dbReference>
<dbReference type="RefSeq" id="XP_005770424.1">
    <property type="nucleotide sequence ID" value="XM_005770367.1"/>
</dbReference>
<dbReference type="HOGENOM" id="CLU_901463_0_0_1"/>